<evidence type="ECO:0000313" key="2">
    <source>
        <dbReference type="WBParaSite" id="Hba_01459"/>
    </source>
</evidence>
<proteinExistence type="predicted"/>
<evidence type="ECO:0000313" key="1">
    <source>
        <dbReference type="Proteomes" id="UP000095283"/>
    </source>
</evidence>
<keyword evidence="1" id="KW-1185">Reference proteome</keyword>
<organism evidence="1 2">
    <name type="scientific">Heterorhabditis bacteriophora</name>
    <name type="common">Entomopathogenic nematode worm</name>
    <dbReference type="NCBI Taxonomy" id="37862"/>
    <lineage>
        <taxon>Eukaryota</taxon>
        <taxon>Metazoa</taxon>
        <taxon>Ecdysozoa</taxon>
        <taxon>Nematoda</taxon>
        <taxon>Chromadorea</taxon>
        <taxon>Rhabditida</taxon>
        <taxon>Rhabditina</taxon>
        <taxon>Rhabditomorpha</taxon>
        <taxon>Strongyloidea</taxon>
        <taxon>Heterorhabditidae</taxon>
        <taxon>Heterorhabditis</taxon>
    </lineage>
</organism>
<protein>
    <submittedName>
        <fullName evidence="2">Uncharacterized protein</fullName>
    </submittedName>
</protein>
<dbReference type="Proteomes" id="UP000095283">
    <property type="component" value="Unplaced"/>
</dbReference>
<dbReference type="WBParaSite" id="Hba_01459">
    <property type="protein sequence ID" value="Hba_01459"/>
    <property type="gene ID" value="Hba_01459"/>
</dbReference>
<reference evidence="2" key="1">
    <citation type="submission" date="2016-11" db="UniProtKB">
        <authorList>
            <consortium name="WormBaseParasite"/>
        </authorList>
    </citation>
    <scope>IDENTIFICATION</scope>
</reference>
<accession>A0A1I7W9W1</accession>
<sequence length="37" mass="4499">MFHRWSFDPQNKHLTIFSTFSNSFSQIWVSAFDVYLN</sequence>
<name>A0A1I7W9W1_HETBA</name>
<dbReference type="AlphaFoldDB" id="A0A1I7W9W1"/>